<keyword evidence="3" id="KW-1185">Reference proteome</keyword>
<dbReference type="Gene3D" id="3.30.70.100">
    <property type="match status" value="1"/>
</dbReference>
<organism evidence="2 3">
    <name type="scientific">Botryosphaeria dothidea</name>
    <dbReference type="NCBI Taxonomy" id="55169"/>
    <lineage>
        <taxon>Eukaryota</taxon>
        <taxon>Fungi</taxon>
        <taxon>Dikarya</taxon>
        <taxon>Ascomycota</taxon>
        <taxon>Pezizomycotina</taxon>
        <taxon>Dothideomycetes</taxon>
        <taxon>Dothideomycetes incertae sedis</taxon>
        <taxon>Botryosphaeriales</taxon>
        <taxon>Botryosphaeriaceae</taxon>
        <taxon>Botryosphaeria</taxon>
    </lineage>
</organism>
<accession>A0A8H4IMV6</accession>
<dbReference type="SUPFAM" id="SSF54909">
    <property type="entry name" value="Dimeric alpha+beta barrel"/>
    <property type="match status" value="1"/>
</dbReference>
<dbReference type="InterPro" id="IPR011008">
    <property type="entry name" value="Dimeric_a/b-barrel"/>
</dbReference>
<keyword evidence="2" id="KW-0560">Oxidoreductase</keyword>
<dbReference type="InterPro" id="IPR007138">
    <property type="entry name" value="ABM_dom"/>
</dbReference>
<dbReference type="AlphaFoldDB" id="A0A8H4IMV6"/>
<evidence type="ECO:0000259" key="1">
    <source>
        <dbReference type="PROSITE" id="PS51725"/>
    </source>
</evidence>
<dbReference type="GO" id="GO:0004497">
    <property type="term" value="F:monooxygenase activity"/>
    <property type="evidence" value="ECO:0007669"/>
    <property type="project" value="UniProtKB-KW"/>
</dbReference>
<dbReference type="Proteomes" id="UP000572817">
    <property type="component" value="Unassembled WGS sequence"/>
</dbReference>
<dbReference type="PANTHER" id="PTHR40624:SF1">
    <property type="entry name" value="BIOSYNTHESIS MONOOXYGENASE, PUTATIVE (AFU_ORTHOLOGUE AFUA_1G12025)-RELATED"/>
    <property type="match status" value="1"/>
</dbReference>
<dbReference type="PANTHER" id="PTHR40624">
    <property type="entry name" value="BIOSYNTHESIS MONOOXYGENASE, PUTATIVE (AFU_ORTHOLOGUE AFUA_1G12025)-RELATED"/>
    <property type="match status" value="1"/>
</dbReference>
<gene>
    <name evidence="2" type="ORF">GTA08_BOTSDO08286</name>
</gene>
<reference evidence="2" key="1">
    <citation type="submission" date="2020-04" db="EMBL/GenBank/DDBJ databases">
        <title>Genome Assembly and Annotation of Botryosphaeria dothidea sdau 11-99, a Latent Pathogen of Apple Fruit Ring Rot in China.</title>
        <authorList>
            <person name="Yu C."/>
            <person name="Diao Y."/>
            <person name="Lu Q."/>
            <person name="Zhao J."/>
            <person name="Cui S."/>
            <person name="Peng C."/>
            <person name="He B."/>
            <person name="Liu H."/>
        </authorList>
    </citation>
    <scope>NUCLEOTIDE SEQUENCE [LARGE SCALE GENOMIC DNA]</scope>
    <source>
        <strain evidence="2">Sdau11-99</strain>
    </source>
</reference>
<evidence type="ECO:0000313" key="3">
    <source>
        <dbReference type="Proteomes" id="UP000572817"/>
    </source>
</evidence>
<dbReference type="EMBL" id="WWBZ02000051">
    <property type="protein sequence ID" value="KAF4303991.1"/>
    <property type="molecule type" value="Genomic_DNA"/>
</dbReference>
<dbReference type="Pfam" id="PF03992">
    <property type="entry name" value="ABM"/>
    <property type="match status" value="1"/>
</dbReference>
<feature type="domain" description="ABM" evidence="1">
    <location>
        <begin position="11"/>
        <end position="104"/>
    </location>
</feature>
<keyword evidence="2" id="KW-0503">Monooxygenase</keyword>
<comment type="caution">
    <text evidence="2">The sequence shown here is derived from an EMBL/GenBank/DDBJ whole genome shotgun (WGS) entry which is preliminary data.</text>
</comment>
<protein>
    <submittedName>
        <fullName evidence="2">Antibiotic biosynthesis monooxygenase</fullName>
    </submittedName>
</protein>
<proteinExistence type="predicted"/>
<dbReference type="PROSITE" id="PS51725">
    <property type="entry name" value="ABM"/>
    <property type="match status" value="1"/>
</dbReference>
<evidence type="ECO:0000313" key="2">
    <source>
        <dbReference type="EMBL" id="KAF4303991.1"/>
    </source>
</evidence>
<sequence>MAVTAKFSDECDIVATLTPKPGKLDRVVELLTNLTSVVEKNEPGVQSFHLYKDFDAAVGNEQLVLVEKYADKGAYDFHDTTPEFKAMHERFRKEELLACNITIKSVKPLVGFER</sequence>
<name>A0A8H4IMV6_9PEZI</name>
<dbReference type="OrthoDB" id="10011777at2759"/>